<feature type="region of interest" description="Disordered" evidence="1">
    <location>
        <begin position="1"/>
        <end position="51"/>
    </location>
</feature>
<keyword evidence="3" id="KW-1185">Reference proteome</keyword>
<evidence type="ECO:0000313" key="3">
    <source>
        <dbReference type="Proteomes" id="UP000765509"/>
    </source>
</evidence>
<gene>
    <name evidence="2" type="ORF">O181_069194</name>
</gene>
<comment type="caution">
    <text evidence="2">The sequence shown here is derived from an EMBL/GenBank/DDBJ whole genome shotgun (WGS) entry which is preliminary data.</text>
</comment>
<dbReference type="EMBL" id="AVOT02035192">
    <property type="protein sequence ID" value="MBW0529479.1"/>
    <property type="molecule type" value="Genomic_DNA"/>
</dbReference>
<name>A0A9Q3I8A5_9BASI</name>
<dbReference type="Proteomes" id="UP000765509">
    <property type="component" value="Unassembled WGS sequence"/>
</dbReference>
<organism evidence="2 3">
    <name type="scientific">Austropuccinia psidii MF-1</name>
    <dbReference type="NCBI Taxonomy" id="1389203"/>
    <lineage>
        <taxon>Eukaryota</taxon>
        <taxon>Fungi</taxon>
        <taxon>Dikarya</taxon>
        <taxon>Basidiomycota</taxon>
        <taxon>Pucciniomycotina</taxon>
        <taxon>Pucciniomycetes</taxon>
        <taxon>Pucciniales</taxon>
        <taxon>Sphaerophragmiaceae</taxon>
        <taxon>Austropuccinia</taxon>
    </lineage>
</organism>
<reference evidence="2" key="1">
    <citation type="submission" date="2021-03" db="EMBL/GenBank/DDBJ databases">
        <title>Draft genome sequence of rust myrtle Austropuccinia psidii MF-1, a brazilian biotype.</title>
        <authorList>
            <person name="Quecine M.C."/>
            <person name="Pachon D.M.R."/>
            <person name="Bonatelli M.L."/>
            <person name="Correr F.H."/>
            <person name="Franceschini L.M."/>
            <person name="Leite T.F."/>
            <person name="Margarido G.R.A."/>
            <person name="Almeida C.A."/>
            <person name="Ferrarezi J.A."/>
            <person name="Labate C.A."/>
        </authorList>
    </citation>
    <scope>NUCLEOTIDE SEQUENCE</scope>
    <source>
        <strain evidence="2">MF-1</strain>
    </source>
</reference>
<evidence type="ECO:0000256" key="1">
    <source>
        <dbReference type="SAM" id="MobiDB-lite"/>
    </source>
</evidence>
<evidence type="ECO:0000313" key="2">
    <source>
        <dbReference type="EMBL" id="MBW0529479.1"/>
    </source>
</evidence>
<sequence>MPGPQTGRHKQFWMISPVPSSIDLSTPPTRPLSKGHFTPQPERSDYPGNGERTFDLVPIVTMSFHPWDSNAKKKTNQIPRNKTLPFLVCLASKLRGNQPQAQVAPNSQRTYSTNPPKPMSHLFVAQVHLPSHMRTF</sequence>
<feature type="compositionally biased region" description="Polar residues" evidence="1">
    <location>
        <begin position="18"/>
        <end position="27"/>
    </location>
</feature>
<dbReference type="AlphaFoldDB" id="A0A9Q3I8A5"/>
<protein>
    <submittedName>
        <fullName evidence="2">Uncharacterized protein</fullName>
    </submittedName>
</protein>
<accession>A0A9Q3I8A5</accession>
<proteinExistence type="predicted"/>